<protein>
    <recommendedName>
        <fullName evidence="5">NAC domain-containing protein</fullName>
    </recommendedName>
</protein>
<dbReference type="Proteomes" id="UP001642487">
    <property type="component" value="Chromosome 2"/>
</dbReference>
<evidence type="ECO:0000256" key="2">
    <source>
        <dbReference type="ARBA" id="ARBA00023125"/>
    </source>
</evidence>
<dbReference type="Pfam" id="PF02365">
    <property type="entry name" value="NAM"/>
    <property type="match status" value="1"/>
</dbReference>
<name>A0ABP0Y2R5_9ROSI</name>
<dbReference type="SUPFAM" id="SSF101941">
    <property type="entry name" value="NAC domain"/>
    <property type="match status" value="1"/>
</dbReference>
<proteinExistence type="predicted"/>
<accession>A0ABP0Y2R5</accession>
<dbReference type="InterPro" id="IPR003441">
    <property type="entry name" value="NAC-dom"/>
</dbReference>
<keyword evidence="2" id="KW-0238">DNA-binding</keyword>
<keyword evidence="4" id="KW-0539">Nucleus</keyword>
<organism evidence="6 7">
    <name type="scientific">Citrullus colocynthis</name>
    <name type="common">colocynth</name>
    <dbReference type="NCBI Taxonomy" id="252529"/>
    <lineage>
        <taxon>Eukaryota</taxon>
        <taxon>Viridiplantae</taxon>
        <taxon>Streptophyta</taxon>
        <taxon>Embryophyta</taxon>
        <taxon>Tracheophyta</taxon>
        <taxon>Spermatophyta</taxon>
        <taxon>Magnoliopsida</taxon>
        <taxon>eudicotyledons</taxon>
        <taxon>Gunneridae</taxon>
        <taxon>Pentapetalae</taxon>
        <taxon>rosids</taxon>
        <taxon>fabids</taxon>
        <taxon>Cucurbitales</taxon>
        <taxon>Cucurbitaceae</taxon>
        <taxon>Benincaseae</taxon>
        <taxon>Citrullus</taxon>
    </lineage>
</organism>
<evidence type="ECO:0000313" key="7">
    <source>
        <dbReference type="Proteomes" id="UP001642487"/>
    </source>
</evidence>
<feature type="domain" description="NAC" evidence="5">
    <location>
        <begin position="18"/>
        <end position="176"/>
    </location>
</feature>
<reference evidence="6 7" key="1">
    <citation type="submission" date="2024-03" db="EMBL/GenBank/DDBJ databases">
        <authorList>
            <person name="Gkanogiannis A."/>
            <person name="Becerra Lopez-Lavalle L."/>
        </authorList>
    </citation>
    <scope>NUCLEOTIDE SEQUENCE [LARGE SCALE GENOMIC DNA]</scope>
</reference>
<dbReference type="Gene3D" id="2.170.150.80">
    <property type="entry name" value="NAC domain"/>
    <property type="match status" value="1"/>
</dbReference>
<dbReference type="PROSITE" id="PS51005">
    <property type="entry name" value="NAC"/>
    <property type="match status" value="1"/>
</dbReference>
<keyword evidence="3" id="KW-0804">Transcription</keyword>
<evidence type="ECO:0000313" key="6">
    <source>
        <dbReference type="EMBL" id="CAK9314679.1"/>
    </source>
</evidence>
<evidence type="ECO:0000256" key="4">
    <source>
        <dbReference type="ARBA" id="ARBA00023242"/>
    </source>
</evidence>
<keyword evidence="1" id="KW-0805">Transcription regulation</keyword>
<evidence type="ECO:0000259" key="5">
    <source>
        <dbReference type="PROSITE" id="PS51005"/>
    </source>
</evidence>
<sequence length="319" mass="36886">MATTTTPPDFDNDDYQFPLPGFRFHPTDEELVDYYLRRKVEKKSITLELIKQIDIYQHNPWDLPYSGRATGEKECYVFVKRGRKYKNSVRPNRVTGAGFWKATGIDKPIYSQEGEGNHCIGLKKTLVFYKGSAGRGVKTEWMMHEFRLPPITCSTSHFAKTDQEAEIWTLCRIFKRNVTCRRYTTNNWKEIPGGNREMTKIAKKCSNIMDHDQSSHDGVDQRATYISFSSNSYSGFEIEKKPLLVCDKRKQWEEFTMKKKRKNSEPAEVISLSVNQSPASSGFSNFDENGTDLFGSSDDHWEELRSIVDFAFDPFLNNP</sequence>
<keyword evidence="7" id="KW-1185">Reference proteome</keyword>
<dbReference type="InterPro" id="IPR036093">
    <property type="entry name" value="NAC_dom_sf"/>
</dbReference>
<dbReference type="PANTHER" id="PTHR31744:SF111">
    <property type="entry name" value="NAC DOMAIN-CONTAINING PROTEIN"/>
    <property type="match status" value="1"/>
</dbReference>
<dbReference type="PANTHER" id="PTHR31744">
    <property type="entry name" value="PROTEIN CUP-SHAPED COTYLEDON 2-RELATED"/>
    <property type="match status" value="1"/>
</dbReference>
<evidence type="ECO:0000256" key="1">
    <source>
        <dbReference type="ARBA" id="ARBA00023015"/>
    </source>
</evidence>
<evidence type="ECO:0000256" key="3">
    <source>
        <dbReference type="ARBA" id="ARBA00023163"/>
    </source>
</evidence>
<gene>
    <name evidence="6" type="ORF">CITCOLO1_LOCUS6443</name>
</gene>
<dbReference type="EMBL" id="OZ021736">
    <property type="protein sequence ID" value="CAK9314679.1"/>
    <property type="molecule type" value="Genomic_DNA"/>
</dbReference>